<evidence type="ECO:0000256" key="4">
    <source>
        <dbReference type="PROSITE-ProRule" id="PRU00335"/>
    </source>
</evidence>
<feature type="DNA-binding region" description="H-T-H motif" evidence="4">
    <location>
        <begin position="13"/>
        <end position="32"/>
    </location>
</feature>
<dbReference type="InterPro" id="IPR023772">
    <property type="entry name" value="DNA-bd_HTH_TetR-type_CS"/>
</dbReference>
<dbReference type="SUPFAM" id="SSF46689">
    <property type="entry name" value="Homeodomain-like"/>
    <property type="match status" value="1"/>
</dbReference>
<accession>A0ABQ4SNW9</accession>
<dbReference type="InterPro" id="IPR001647">
    <property type="entry name" value="HTH_TetR"/>
</dbReference>
<dbReference type="Gene3D" id="1.10.357.10">
    <property type="entry name" value="Tetracycline Repressor, domain 2"/>
    <property type="match status" value="1"/>
</dbReference>
<dbReference type="PROSITE" id="PS50977">
    <property type="entry name" value="HTH_TETR_2"/>
    <property type="match status" value="1"/>
</dbReference>
<sequence>MRLFWRHGYEGVSIGDLTKAIGVAPPSLYAAFGSKAGLYQQALARYEETQGGFDPADIASAASLPDAARRLLEGALAAVTRHQHERGCMISSGLIASHPDHAELARDAAARREALRGRIAQALSPFAPDGEVQRMARHLAAVMQGISIQARDGVASSELQGVVEDVVAGIAARDAQGQPRSVLRACSER</sequence>
<evidence type="ECO:0000259" key="5">
    <source>
        <dbReference type="PROSITE" id="PS50977"/>
    </source>
</evidence>
<keyword evidence="7" id="KW-1185">Reference proteome</keyword>
<evidence type="ECO:0000256" key="3">
    <source>
        <dbReference type="ARBA" id="ARBA00023163"/>
    </source>
</evidence>
<gene>
    <name evidence="6" type="primary">comR_3</name>
    <name evidence="6" type="ORF">GMJLKIPL_5535</name>
</gene>
<evidence type="ECO:0000313" key="6">
    <source>
        <dbReference type="EMBL" id="GJE03578.1"/>
    </source>
</evidence>
<dbReference type="InterPro" id="IPR036271">
    <property type="entry name" value="Tet_transcr_reg_TetR-rel_C_sf"/>
</dbReference>
<dbReference type="Gene3D" id="1.10.10.60">
    <property type="entry name" value="Homeodomain-like"/>
    <property type="match status" value="1"/>
</dbReference>
<comment type="caution">
    <text evidence="6">The sequence shown here is derived from an EMBL/GenBank/DDBJ whole genome shotgun (WGS) entry which is preliminary data.</text>
</comment>
<reference evidence="6" key="1">
    <citation type="journal article" date="2021" name="Front. Microbiol.">
        <title>Comprehensive Comparative Genomics and Phenotyping of Methylobacterium Species.</title>
        <authorList>
            <person name="Alessa O."/>
            <person name="Ogura Y."/>
            <person name="Fujitani Y."/>
            <person name="Takami H."/>
            <person name="Hayashi T."/>
            <person name="Sahin N."/>
            <person name="Tani A."/>
        </authorList>
    </citation>
    <scope>NUCLEOTIDE SEQUENCE</scope>
    <source>
        <strain evidence="6">DSM 17168</strain>
    </source>
</reference>
<organism evidence="6 7">
    <name type="scientific">Methylobacterium isbiliense</name>
    <dbReference type="NCBI Taxonomy" id="315478"/>
    <lineage>
        <taxon>Bacteria</taxon>
        <taxon>Pseudomonadati</taxon>
        <taxon>Pseudomonadota</taxon>
        <taxon>Alphaproteobacteria</taxon>
        <taxon>Hyphomicrobiales</taxon>
        <taxon>Methylobacteriaceae</taxon>
        <taxon>Methylobacterium</taxon>
    </lineage>
</organism>
<dbReference type="Pfam" id="PF00440">
    <property type="entry name" value="TetR_N"/>
    <property type="match status" value="1"/>
</dbReference>
<keyword evidence="1" id="KW-0805">Transcription regulation</keyword>
<dbReference type="Proteomes" id="UP001055153">
    <property type="component" value="Unassembled WGS sequence"/>
</dbReference>
<dbReference type="InterPro" id="IPR009057">
    <property type="entry name" value="Homeodomain-like_sf"/>
</dbReference>
<evidence type="ECO:0000313" key="7">
    <source>
        <dbReference type="Proteomes" id="UP001055153"/>
    </source>
</evidence>
<reference evidence="6" key="2">
    <citation type="submission" date="2021-08" db="EMBL/GenBank/DDBJ databases">
        <authorList>
            <person name="Tani A."/>
            <person name="Ola A."/>
            <person name="Ogura Y."/>
            <person name="Katsura K."/>
            <person name="Hayashi T."/>
        </authorList>
    </citation>
    <scope>NUCLEOTIDE SEQUENCE</scope>
    <source>
        <strain evidence="6">DSM 17168</strain>
    </source>
</reference>
<evidence type="ECO:0000256" key="2">
    <source>
        <dbReference type="ARBA" id="ARBA00023125"/>
    </source>
</evidence>
<protein>
    <submittedName>
        <fullName evidence="6">HTH-type transcriptional repressor ComR</fullName>
    </submittedName>
</protein>
<dbReference type="PROSITE" id="PS01081">
    <property type="entry name" value="HTH_TETR_1"/>
    <property type="match status" value="1"/>
</dbReference>
<dbReference type="EMBL" id="BPQQ01000083">
    <property type="protein sequence ID" value="GJE03578.1"/>
    <property type="molecule type" value="Genomic_DNA"/>
</dbReference>
<name>A0ABQ4SNW9_9HYPH</name>
<dbReference type="PANTHER" id="PTHR47506">
    <property type="entry name" value="TRANSCRIPTIONAL REGULATORY PROTEIN"/>
    <property type="match status" value="1"/>
</dbReference>
<dbReference type="SUPFAM" id="SSF48498">
    <property type="entry name" value="Tetracyclin repressor-like, C-terminal domain"/>
    <property type="match status" value="1"/>
</dbReference>
<proteinExistence type="predicted"/>
<dbReference type="PANTHER" id="PTHR47506:SF1">
    <property type="entry name" value="HTH-TYPE TRANSCRIPTIONAL REGULATOR YJDC"/>
    <property type="match status" value="1"/>
</dbReference>
<evidence type="ECO:0000256" key="1">
    <source>
        <dbReference type="ARBA" id="ARBA00023015"/>
    </source>
</evidence>
<keyword evidence="3" id="KW-0804">Transcription</keyword>
<feature type="domain" description="HTH tetR-type" evidence="5">
    <location>
        <begin position="1"/>
        <end position="50"/>
    </location>
</feature>
<keyword evidence="2 4" id="KW-0238">DNA-binding</keyword>